<sequence>MEWMRIPLRRSLPLGASCPLVREREKLWISFLVNFLRSYILSHAKSCTLSFSRSFASSGISKRREVALRE</sequence>
<proteinExistence type="predicted"/>
<dbReference type="AlphaFoldDB" id="A0A923E2T6"/>
<name>A0A923E2T6_9ACTO</name>
<protein>
    <submittedName>
        <fullName evidence="1">Uncharacterized protein</fullName>
    </submittedName>
</protein>
<accession>A0A923E2T6</accession>
<evidence type="ECO:0000313" key="1">
    <source>
        <dbReference type="EMBL" id="MBB6333843.1"/>
    </source>
</evidence>
<gene>
    <name evidence="1" type="ORF">HD592_000408</name>
</gene>
<comment type="caution">
    <text evidence="1">The sequence shown here is derived from an EMBL/GenBank/DDBJ whole genome shotgun (WGS) entry which is preliminary data.</text>
</comment>
<evidence type="ECO:0000313" key="2">
    <source>
        <dbReference type="Proteomes" id="UP000617426"/>
    </source>
</evidence>
<keyword evidence="2" id="KW-1185">Reference proteome</keyword>
<reference evidence="1" key="1">
    <citation type="submission" date="2020-08" db="EMBL/GenBank/DDBJ databases">
        <title>Sequencing the genomes of 1000 actinobacteria strains.</title>
        <authorList>
            <person name="Klenk H.-P."/>
        </authorList>
    </citation>
    <scope>NUCLEOTIDE SEQUENCE</scope>
    <source>
        <strain evidence="1">DSM 10695</strain>
    </source>
</reference>
<organism evidence="1 2">
    <name type="scientific">Schaalia hyovaginalis</name>
    <dbReference type="NCBI Taxonomy" id="29316"/>
    <lineage>
        <taxon>Bacteria</taxon>
        <taxon>Bacillati</taxon>
        <taxon>Actinomycetota</taxon>
        <taxon>Actinomycetes</taxon>
        <taxon>Actinomycetales</taxon>
        <taxon>Actinomycetaceae</taxon>
        <taxon>Schaalia</taxon>
    </lineage>
</organism>
<dbReference type="EMBL" id="JACHMK010000001">
    <property type="protein sequence ID" value="MBB6333843.1"/>
    <property type="molecule type" value="Genomic_DNA"/>
</dbReference>
<dbReference type="Proteomes" id="UP000617426">
    <property type="component" value="Unassembled WGS sequence"/>
</dbReference>